<name>A0AA35QX67_GEOBA</name>
<dbReference type="Proteomes" id="UP001174909">
    <property type="component" value="Unassembled WGS sequence"/>
</dbReference>
<comment type="pathway">
    <text evidence="8">Polyol metabolism; myo-inositol biosynthesis; myo-inositol from D-glucose 6-phosphate: step 2/2.</text>
</comment>
<dbReference type="FunFam" id="3.40.190.80:FF:000020">
    <property type="entry name" value="Fructose-1,6-bisphosphatase/inositol-1-monophosphatase"/>
    <property type="match status" value="1"/>
</dbReference>
<dbReference type="PRINTS" id="PR00377">
    <property type="entry name" value="IMPHPHTASES"/>
</dbReference>
<dbReference type="InterPro" id="IPR000760">
    <property type="entry name" value="Inositol_monophosphatase-like"/>
</dbReference>
<evidence type="ECO:0000256" key="2">
    <source>
        <dbReference type="ARBA" id="ARBA00001946"/>
    </source>
</evidence>
<dbReference type="CDD" id="cd01639">
    <property type="entry name" value="IMPase"/>
    <property type="match status" value="1"/>
</dbReference>
<dbReference type="Gene3D" id="3.30.540.10">
    <property type="entry name" value="Fructose-1,6-Bisphosphatase, subunit A, domain 1"/>
    <property type="match status" value="1"/>
</dbReference>
<dbReference type="GO" id="GO:0008934">
    <property type="term" value="F:inositol monophosphate 1-phosphatase activity"/>
    <property type="evidence" value="ECO:0007669"/>
    <property type="project" value="InterPro"/>
</dbReference>
<dbReference type="PROSITE" id="PS00630">
    <property type="entry name" value="IMP_2"/>
    <property type="match status" value="1"/>
</dbReference>
<gene>
    <name evidence="9" type="ORF">GBAR_LOCUS1402</name>
</gene>
<dbReference type="GO" id="GO:0006020">
    <property type="term" value="P:inositol metabolic process"/>
    <property type="evidence" value="ECO:0007669"/>
    <property type="project" value="TreeGrafter"/>
</dbReference>
<comment type="catalytic activity">
    <reaction evidence="1 8">
        <text>a myo-inositol phosphate + H2O = myo-inositol + phosphate</text>
        <dbReference type="Rhea" id="RHEA:24056"/>
        <dbReference type="ChEBI" id="CHEBI:15377"/>
        <dbReference type="ChEBI" id="CHEBI:17268"/>
        <dbReference type="ChEBI" id="CHEBI:43474"/>
        <dbReference type="ChEBI" id="CHEBI:84139"/>
        <dbReference type="EC" id="3.1.3.25"/>
    </reaction>
</comment>
<evidence type="ECO:0000256" key="6">
    <source>
        <dbReference type="ARBA" id="ARBA00022842"/>
    </source>
</evidence>
<dbReference type="Pfam" id="PF00459">
    <property type="entry name" value="Inositol_P"/>
    <property type="match status" value="1"/>
</dbReference>
<dbReference type="EMBL" id="CASHTH010000207">
    <property type="protein sequence ID" value="CAI7994191.1"/>
    <property type="molecule type" value="Genomic_DNA"/>
</dbReference>
<proteinExistence type="inferred from homology"/>
<evidence type="ECO:0000256" key="8">
    <source>
        <dbReference type="RuleBase" id="RU364068"/>
    </source>
</evidence>
<evidence type="ECO:0000256" key="1">
    <source>
        <dbReference type="ARBA" id="ARBA00001033"/>
    </source>
</evidence>
<feature type="binding site" evidence="7">
    <location>
        <position position="81"/>
    </location>
    <ligand>
        <name>Mg(2+)</name>
        <dbReference type="ChEBI" id="CHEBI:18420"/>
        <label>1</label>
        <note>catalytic</note>
    </ligand>
</feature>
<feature type="binding site" evidence="7">
    <location>
        <position position="78"/>
    </location>
    <ligand>
        <name>Mg(2+)</name>
        <dbReference type="ChEBI" id="CHEBI:18420"/>
        <label>1</label>
        <note>catalytic</note>
    </ligand>
</feature>
<evidence type="ECO:0000256" key="7">
    <source>
        <dbReference type="PIRSR" id="PIRSR600760-2"/>
    </source>
</evidence>
<organism evidence="9 10">
    <name type="scientific">Geodia barretti</name>
    <name type="common">Barrett's horny sponge</name>
    <dbReference type="NCBI Taxonomy" id="519541"/>
    <lineage>
        <taxon>Eukaryota</taxon>
        <taxon>Metazoa</taxon>
        <taxon>Porifera</taxon>
        <taxon>Demospongiae</taxon>
        <taxon>Heteroscleromorpha</taxon>
        <taxon>Tetractinellida</taxon>
        <taxon>Astrophorina</taxon>
        <taxon>Geodiidae</taxon>
        <taxon>Geodia</taxon>
    </lineage>
</organism>
<keyword evidence="10" id="KW-1185">Reference proteome</keyword>
<accession>A0AA35QX67</accession>
<comment type="caution">
    <text evidence="9">The sequence shown here is derived from an EMBL/GenBank/DDBJ whole genome shotgun (WGS) entry which is preliminary data.</text>
</comment>
<dbReference type="PANTHER" id="PTHR20854:SF4">
    <property type="entry name" value="INOSITOL-1-MONOPHOSPHATASE-RELATED"/>
    <property type="match status" value="1"/>
</dbReference>
<dbReference type="AlphaFoldDB" id="A0AA35QX67"/>
<feature type="non-terminal residue" evidence="9">
    <location>
        <position position="1"/>
    </location>
</feature>
<dbReference type="SUPFAM" id="SSF56655">
    <property type="entry name" value="Carbohydrate phosphatase"/>
    <property type="match status" value="1"/>
</dbReference>
<dbReference type="FunFam" id="3.30.540.10:FF:000003">
    <property type="entry name" value="Inositol-1-monophosphatase"/>
    <property type="match status" value="1"/>
</dbReference>
<dbReference type="PANTHER" id="PTHR20854">
    <property type="entry name" value="INOSITOL MONOPHOSPHATASE"/>
    <property type="match status" value="1"/>
</dbReference>
<feature type="binding site" evidence="7">
    <location>
        <position position="61"/>
    </location>
    <ligand>
        <name>Mg(2+)</name>
        <dbReference type="ChEBI" id="CHEBI:18420"/>
        <label>1</label>
        <note>catalytic</note>
    </ligand>
</feature>
<feature type="binding site" evidence="7">
    <location>
        <position position="80"/>
    </location>
    <ligand>
        <name>Mg(2+)</name>
        <dbReference type="ChEBI" id="CHEBI:18420"/>
        <label>1</label>
        <note>catalytic</note>
    </ligand>
</feature>
<sequence>VEAAEVGAEVIRQAHRERPERGFEVNLKGPIDLVTAVDQAAETAIVECLQRLHPSVPILAEESGAIGGTKTGCRFIVDPLDGTTNFAHGFPVFAVSIAYEEGTEVVAGAVLDPVREELFTAEAKAGAYLNGDPIRVSVTSDMQSALLATGFPYSREAMDRALELFVRIMRRARAVRRAGSAALDLCSVAAGRLDAFWEETLRAWDTAAGEVIVREAGGQVTDFDGNPFRNGGPHLAVSNGRLHPALLEILREAREDRAVREGGHIVG</sequence>
<evidence type="ECO:0000313" key="9">
    <source>
        <dbReference type="EMBL" id="CAI7994191.1"/>
    </source>
</evidence>
<dbReference type="PROSITE" id="PS00629">
    <property type="entry name" value="IMP_1"/>
    <property type="match status" value="1"/>
</dbReference>
<keyword evidence="6 7" id="KW-0460">Magnesium</keyword>
<feature type="binding site" evidence="7">
    <location>
        <position position="205"/>
    </location>
    <ligand>
        <name>Mg(2+)</name>
        <dbReference type="ChEBI" id="CHEBI:18420"/>
        <label>1</label>
        <note>catalytic</note>
    </ligand>
</feature>
<dbReference type="GO" id="GO:0046872">
    <property type="term" value="F:metal ion binding"/>
    <property type="evidence" value="ECO:0007669"/>
    <property type="project" value="UniProtKB-KW"/>
</dbReference>
<protein>
    <recommendedName>
        <fullName evidence="8">Inositol-1-monophosphatase</fullName>
        <ecNumber evidence="8">3.1.3.25</ecNumber>
    </recommendedName>
</protein>
<evidence type="ECO:0000256" key="4">
    <source>
        <dbReference type="ARBA" id="ARBA00022723"/>
    </source>
</evidence>
<keyword evidence="4 7" id="KW-0479">Metal-binding</keyword>
<dbReference type="EC" id="3.1.3.25" evidence="8"/>
<dbReference type="GO" id="GO:0046854">
    <property type="term" value="P:phosphatidylinositol phosphate biosynthetic process"/>
    <property type="evidence" value="ECO:0007669"/>
    <property type="project" value="InterPro"/>
</dbReference>
<dbReference type="InterPro" id="IPR020550">
    <property type="entry name" value="Inositol_monophosphatase_CS"/>
</dbReference>
<keyword evidence="5 8" id="KW-0378">Hydrolase</keyword>
<comment type="similarity">
    <text evidence="3 8">Belongs to the inositol monophosphatase superfamily.</text>
</comment>
<dbReference type="Gene3D" id="3.40.190.80">
    <property type="match status" value="1"/>
</dbReference>
<evidence type="ECO:0000313" key="10">
    <source>
        <dbReference type="Proteomes" id="UP001174909"/>
    </source>
</evidence>
<evidence type="ECO:0000256" key="5">
    <source>
        <dbReference type="ARBA" id="ARBA00022801"/>
    </source>
</evidence>
<reference evidence="9" key="1">
    <citation type="submission" date="2023-03" db="EMBL/GenBank/DDBJ databases">
        <authorList>
            <person name="Steffen K."/>
            <person name="Cardenas P."/>
        </authorList>
    </citation>
    <scope>NUCLEOTIDE SEQUENCE</scope>
</reference>
<dbReference type="InterPro" id="IPR033942">
    <property type="entry name" value="IMPase"/>
</dbReference>
<evidence type="ECO:0000256" key="3">
    <source>
        <dbReference type="ARBA" id="ARBA00009759"/>
    </source>
</evidence>
<dbReference type="GO" id="GO:0007165">
    <property type="term" value="P:signal transduction"/>
    <property type="evidence" value="ECO:0007669"/>
    <property type="project" value="TreeGrafter"/>
</dbReference>
<dbReference type="InterPro" id="IPR020583">
    <property type="entry name" value="Inositol_monoP_metal-BS"/>
</dbReference>
<comment type="cofactor">
    <cofactor evidence="2 7 8">
        <name>Mg(2+)</name>
        <dbReference type="ChEBI" id="CHEBI:18420"/>
    </cofactor>
</comment>